<dbReference type="InterPro" id="IPR055342">
    <property type="entry name" value="MreC_beta-barrel_core"/>
</dbReference>
<evidence type="ECO:0000256" key="1">
    <source>
        <dbReference type="ARBA" id="ARBA00009369"/>
    </source>
</evidence>
<reference evidence="8" key="1">
    <citation type="submission" date="2022-12" db="EMBL/GenBank/DDBJ databases">
        <title>Peptostreptococcus.</title>
        <authorList>
            <person name="Lee S.H."/>
        </authorList>
    </citation>
    <scope>NUCLEOTIDE SEQUENCE</scope>
    <source>
        <strain evidence="8">CBA3647</strain>
    </source>
</reference>
<protein>
    <recommendedName>
        <fullName evidence="2 5">Cell shape-determining protein MreC</fullName>
    </recommendedName>
    <alternativeName>
        <fullName evidence="4 5">Cell shape protein MreC</fullName>
    </alternativeName>
</protein>
<dbReference type="Pfam" id="PF04085">
    <property type="entry name" value="MreC"/>
    <property type="match status" value="1"/>
</dbReference>
<sequence>MKLSKNNKTKLSRKLLASISIIALTIAITAVSFSNSGRLDLVESNVAFRLFYGFGKHLNNVVIGVGDFAGDIVHFKSNADKLDELKLENEKLRQEVINLKSDKNKLDSLDNLKKSLNYVQEDQKNKLVSTNIIGKNDGDWYKSFIIDAGSDSGIEKNSIVINGDGVVGIVYSVNNKYSKAISLVDSRASVGFKISGKENTKGVITTSSAIGSSEITSVKKSLQAYLFDAKAPVKEGDLLVTSGMGLYPENIPIGKVTEVMYNKNKSMKTIKIKPQVDFKNLDTVSVIPPRRVE</sequence>
<dbReference type="RefSeq" id="WP_269310950.1">
    <property type="nucleotide sequence ID" value="NZ_CP114052.1"/>
</dbReference>
<evidence type="ECO:0000259" key="7">
    <source>
        <dbReference type="Pfam" id="PF04085"/>
    </source>
</evidence>
<dbReference type="InterPro" id="IPR042177">
    <property type="entry name" value="Cell/Rod_1"/>
</dbReference>
<dbReference type="Gene3D" id="2.40.10.350">
    <property type="entry name" value="Rod shape-determining protein MreC, domain 2"/>
    <property type="match status" value="1"/>
</dbReference>
<feature type="coiled-coil region" evidence="6">
    <location>
        <begin position="75"/>
        <end position="109"/>
    </location>
</feature>
<dbReference type="InterPro" id="IPR007221">
    <property type="entry name" value="MreC"/>
</dbReference>
<evidence type="ECO:0000256" key="2">
    <source>
        <dbReference type="ARBA" id="ARBA00013855"/>
    </source>
</evidence>
<dbReference type="PANTHER" id="PTHR34138:SF1">
    <property type="entry name" value="CELL SHAPE-DETERMINING PROTEIN MREC"/>
    <property type="match status" value="1"/>
</dbReference>
<evidence type="ECO:0000256" key="4">
    <source>
        <dbReference type="ARBA" id="ARBA00032089"/>
    </source>
</evidence>
<keyword evidence="6" id="KW-0175">Coiled coil</keyword>
<accession>A0ABY7JN63</accession>
<dbReference type="NCBIfam" id="TIGR00219">
    <property type="entry name" value="mreC"/>
    <property type="match status" value="1"/>
</dbReference>
<gene>
    <name evidence="8" type="primary">mreC</name>
    <name evidence="8" type="ORF">O0R46_06640</name>
</gene>
<keyword evidence="3 5" id="KW-0133">Cell shape</keyword>
<dbReference type="PANTHER" id="PTHR34138">
    <property type="entry name" value="CELL SHAPE-DETERMINING PROTEIN MREC"/>
    <property type="match status" value="1"/>
</dbReference>
<evidence type="ECO:0000256" key="3">
    <source>
        <dbReference type="ARBA" id="ARBA00022960"/>
    </source>
</evidence>
<proteinExistence type="inferred from homology"/>
<dbReference type="Proteomes" id="UP001164187">
    <property type="component" value="Chromosome"/>
</dbReference>
<feature type="domain" description="Rod shape-determining protein MreC beta-barrel core" evidence="7">
    <location>
        <begin position="132"/>
        <end position="287"/>
    </location>
</feature>
<comment type="similarity">
    <text evidence="1 5">Belongs to the MreC family.</text>
</comment>
<comment type="function">
    <text evidence="5">Involved in formation and maintenance of cell shape.</text>
</comment>
<dbReference type="Gene3D" id="2.40.10.340">
    <property type="entry name" value="Rod shape-determining protein MreC, domain 1"/>
    <property type="match status" value="1"/>
</dbReference>
<dbReference type="EMBL" id="CP114052">
    <property type="protein sequence ID" value="WAW14286.1"/>
    <property type="molecule type" value="Genomic_DNA"/>
</dbReference>
<evidence type="ECO:0000313" key="9">
    <source>
        <dbReference type="Proteomes" id="UP001164187"/>
    </source>
</evidence>
<organism evidence="8 9">
    <name type="scientific">Peptostreptococcus equinus</name>
    <dbReference type="NCBI Taxonomy" id="3003601"/>
    <lineage>
        <taxon>Bacteria</taxon>
        <taxon>Bacillati</taxon>
        <taxon>Bacillota</taxon>
        <taxon>Clostridia</taxon>
        <taxon>Peptostreptococcales</taxon>
        <taxon>Peptostreptococcaceae</taxon>
        <taxon>Peptostreptococcus</taxon>
    </lineage>
</organism>
<evidence type="ECO:0000313" key="8">
    <source>
        <dbReference type="EMBL" id="WAW14286.1"/>
    </source>
</evidence>
<name>A0ABY7JN63_9FIRM</name>
<dbReference type="PIRSF" id="PIRSF038471">
    <property type="entry name" value="MreC"/>
    <property type="match status" value="1"/>
</dbReference>
<evidence type="ECO:0000256" key="5">
    <source>
        <dbReference type="PIRNR" id="PIRNR038471"/>
    </source>
</evidence>
<keyword evidence="9" id="KW-1185">Reference proteome</keyword>
<evidence type="ECO:0000256" key="6">
    <source>
        <dbReference type="SAM" id="Coils"/>
    </source>
</evidence>
<dbReference type="InterPro" id="IPR042175">
    <property type="entry name" value="Cell/Rod_MreC_2"/>
</dbReference>